<dbReference type="PROSITE" id="PS00189">
    <property type="entry name" value="LIPOYL"/>
    <property type="match status" value="1"/>
</dbReference>
<dbReference type="GO" id="GO:0016407">
    <property type="term" value="F:acetyltransferase activity"/>
    <property type="evidence" value="ECO:0007669"/>
    <property type="project" value="TreeGrafter"/>
</dbReference>
<dbReference type="SUPFAM" id="SSF52777">
    <property type="entry name" value="CoA-dependent acyltransferases"/>
    <property type="match status" value="1"/>
</dbReference>
<dbReference type="PROSITE" id="PS50968">
    <property type="entry name" value="BIOTINYL_LIPOYL"/>
    <property type="match status" value="1"/>
</dbReference>
<dbReference type="InterPro" id="IPR000089">
    <property type="entry name" value="Biotin_lipoyl"/>
</dbReference>
<dbReference type="Gene3D" id="3.30.559.10">
    <property type="entry name" value="Chloramphenicol acetyltransferase-like domain"/>
    <property type="match status" value="1"/>
</dbReference>
<dbReference type="InterPro" id="IPR003016">
    <property type="entry name" value="2-oxoA_DH_lipoyl-BS"/>
</dbReference>
<feature type="domain" description="Lipoyl-binding" evidence="8">
    <location>
        <begin position="1"/>
        <end position="76"/>
    </location>
</feature>
<evidence type="ECO:0000313" key="10">
    <source>
        <dbReference type="EMBL" id="KQH76016.1"/>
    </source>
</evidence>
<dbReference type="PROSITE" id="PS51826">
    <property type="entry name" value="PSBD"/>
    <property type="match status" value="1"/>
</dbReference>
<name>A0A0Q2U5G4_MYCGO</name>
<feature type="compositionally biased region" description="Basic and acidic residues" evidence="7">
    <location>
        <begin position="103"/>
        <end position="112"/>
    </location>
</feature>
<reference evidence="10 11" key="1">
    <citation type="submission" date="2015-10" db="EMBL/GenBank/DDBJ databases">
        <title>Mycobacterium gordonae draft genome assembly.</title>
        <authorList>
            <person name="Ustinova V."/>
            <person name="Smirnova T."/>
            <person name="Blagodatskikh K."/>
            <person name="Varlamov D."/>
            <person name="Larionova E."/>
            <person name="Chernousova L."/>
        </authorList>
    </citation>
    <scope>NUCLEOTIDE SEQUENCE [LARGE SCALE GENOMIC DNA]</scope>
    <source>
        <strain evidence="10 11">CTRI 14-8773</strain>
    </source>
</reference>
<dbReference type="PANTHER" id="PTHR43178:SF5">
    <property type="entry name" value="LIPOAMIDE ACYLTRANSFERASE COMPONENT OF BRANCHED-CHAIN ALPHA-KETO ACID DEHYDROGENASE COMPLEX, MITOCHONDRIAL"/>
    <property type="match status" value="1"/>
</dbReference>
<dbReference type="CDD" id="cd06849">
    <property type="entry name" value="lipoyl_domain"/>
    <property type="match status" value="1"/>
</dbReference>
<feature type="domain" description="Peripheral subunit-binding (PSBD)" evidence="9">
    <location>
        <begin position="147"/>
        <end position="184"/>
    </location>
</feature>
<dbReference type="PANTHER" id="PTHR43178">
    <property type="entry name" value="DIHYDROLIPOAMIDE ACETYLTRANSFERASE COMPONENT OF PYRUVATE DEHYDROGENASE COMPLEX"/>
    <property type="match status" value="1"/>
</dbReference>
<comment type="caution">
    <text evidence="10">The sequence shown here is derived from an EMBL/GenBank/DDBJ whole genome shotgun (WGS) entry which is preliminary data.</text>
</comment>
<comment type="cofactor">
    <cofactor evidence="1 6">
        <name>(R)-lipoate</name>
        <dbReference type="ChEBI" id="CHEBI:83088"/>
    </cofactor>
</comment>
<keyword evidence="3 6" id="KW-0808">Transferase</keyword>
<dbReference type="InterPro" id="IPR036625">
    <property type="entry name" value="E3-bd_dom_sf"/>
</dbReference>
<dbReference type="SUPFAM" id="SSF47005">
    <property type="entry name" value="Peripheral subunit-binding domain of 2-oxo acid dehydrogenase complex"/>
    <property type="match status" value="1"/>
</dbReference>
<dbReference type="EC" id="2.3.1.-" evidence="6"/>
<dbReference type="STRING" id="1778.A9W97_22390"/>
<accession>A0A0Q2U5G4</accession>
<evidence type="ECO:0000256" key="7">
    <source>
        <dbReference type="SAM" id="MobiDB-lite"/>
    </source>
</evidence>
<dbReference type="InterPro" id="IPR001078">
    <property type="entry name" value="2-oxoacid_DH_actylTfrase"/>
</dbReference>
<dbReference type="InterPro" id="IPR050743">
    <property type="entry name" value="2-oxoacid_DH_E2_comp"/>
</dbReference>
<comment type="similarity">
    <text evidence="2 6">Belongs to the 2-oxoacid dehydrogenase family.</text>
</comment>
<evidence type="ECO:0000256" key="4">
    <source>
        <dbReference type="ARBA" id="ARBA00022823"/>
    </source>
</evidence>
<feature type="region of interest" description="Disordered" evidence="7">
    <location>
        <begin position="97"/>
        <end position="147"/>
    </location>
</feature>
<evidence type="ECO:0000259" key="9">
    <source>
        <dbReference type="PROSITE" id="PS51826"/>
    </source>
</evidence>
<protein>
    <recommendedName>
        <fullName evidence="6">Dihydrolipoamide acetyltransferase component of pyruvate dehydrogenase complex</fullName>
        <ecNumber evidence="6">2.3.1.-</ecNumber>
    </recommendedName>
</protein>
<dbReference type="GO" id="GO:0031405">
    <property type="term" value="F:lipoic acid binding"/>
    <property type="evidence" value="ECO:0007669"/>
    <property type="project" value="TreeGrafter"/>
</dbReference>
<proteinExistence type="inferred from homology"/>
<dbReference type="SUPFAM" id="SSF51230">
    <property type="entry name" value="Single hybrid motif"/>
    <property type="match status" value="1"/>
</dbReference>
<dbReference type="Proteomes" id="UP000051677">
    <property type="component" value="Unassembled WGS sequence"/>
</dbReference>
<dbReference type="Pfam" id="PF00198">
    <property type="entry name" value="2-oxoacid_dh"/>
    <property type="match status" value="1"/>
</dbReference>
<keyword evidence="5 6" id="KW-0012">Acyltransferase</keyword>
<dbReference type="InterPro" id="IPR004167">
    <property type="entry name" value="PSBD"/>
</dbReference>
<dbReference type="Pfam" id="PF00364">
    <property type="entry name" value="Biotin_lipoyl"/>
    <property type="match status" value="1"/>
</dbReference>
<dbReference type="InterPro" id="IPR023213">
    <property type="entry name" value="CAT-like_dom_sf"/>
</dbReference>
<dbReference type="OrthoDB" id="9805770at2"/>
<evidence type="ECO:0000256" key="3">
    <source>
        <dbReference type="ARBA" id="ARBA00022679"/>
    </source>
</evidence>
<dbReference type="Gene3D" id="2.40.50.100">
    <property type="match status" value="1"/>
</dbReference>
<feature type="compositionally biased region" description="Low complexity" evidence="7">
    <location>
        <begin position="123"/>
        <end position="142"/>
    </location>
</feature>
<organism evidence="10 11">
    <name type="scientific">Mycobacterium gordonae</name>
    <dbReference type="NCBI Taxonomy" id="1778"/>
    <lineage>
        <taxon>Bacteria</taxon>
        <taxon>Bacillati</taxon>
        <taxon>Actinomycetota</taxon>
        <taxon>Actinomycetes</taxon>
        <taxon>Mycobacteriales</taxon>
        <taxon>Mycobacteriaceae</taxon>
        <taxon>Mycobacterium</taxon>
    </lineage>
</organism>
<dbReference type="GO" id="GO:0005737">
    <property type="term" value="C:cytoplasm"/>
    <property type="evidence" value="ECO:0007669"/>
    <property type="project" value="TreeGrafter"/>
</dbReference>
<dbReference type="RefSeq" id="WP_055581032.1">
    <property type="nucleotide sequence ID" value="NZ_LKTM01000361.1"/>
</dbReference>
<feature type="compositionally biased region" description="Basic residues" evidence="7">
    <location>
        <begin position="113"/>
        <end position="122"/>
    </location>
</feature>
<dbReference type="EMBL" id="LKTM01000361">
    <property type="protein sequence ID" value="KQH76016.1"/>
    <property type="molecule type" value="Genomic_DNA"/>
</dbReference>
<evidence type="ECO:0000256" key="2">
    <source>
        <dbReference type="ARBA" id="ARBA00007317"/>
    </source>
</evidence>
<gene>
    <name evidence="10" type="ORF">AO501_18505</name>
</gene>
<dbReference type="AlphaFoldDB" id="A0A0Q2U5G4"/>
<dbReference type="Gene3D" id="4.10.320.10">
    <property type="entry name" value="E3-binding domain"/>
    <property type="match status" value="1"/>
</dbReference>
<evidence type="ECO:0000256" key="6">
    <source>
        <dbReference type="RuleBase" id="RU003423"/>
    </source>
</evidence>
<evidence type="ECO:0000313" key="11">
    <source>
        <dbReference type="Proteomes" id="UP000051677"/>
    </source>
</evidence>
<evidence type="ECO:0000256" key="5">
    <source>
        <dbReference type="ARBA" id="ARBA00023315"/>
    </source>
</evidence>
<dbReference type="InterPro" id="IPR011053">
    <property type="entry name" value="Single_hybrid_motif"/>
</dbReference>
<evidence type="ECO:0000256" key="1">
    <source>
        <dbReference type="ARBA" id="ARBA00001938"/>
    </source>
</evidence>
<keyword evidence="4 6" id="KW-0450">Lipoyl</keyword>
<evidence type="ECO:0000259" key="8">
    <source>
        <dbReference type="PROSITE" id="PS50968"/>
    </source>
</evidence>
<sequence>MIEFKMPALGSDMDEGTLNEWLVKPGDKVTRGQVVAVIETTKAAVEIECWQEGIIDELVVPVGETVEVGTVLATLLAAGETAAAPAPATAPVTAAATVPAAAEKPEKKEPRKSAAKAPRKAPKPAAAASPSGRPAPARPSGPQHRRWVSPAARRLAANLNVDLDGVSGTGPGGAVTIVDVEHAAATRQPVKKPAPKPAGERMSMAERGAAMRQSIAAAMSRSKREIPHYYLADEILMDTALTWLTARNAQRPITERVLPAVLQLKAVALAAQRFKEFSGFWREDGFQPAPAVHVGVAISLRGGGLVAPAIHDVAEKKLDELMNDLTDLVARARAGSLRSSEMSDPTITVTNLGDQGVDTVFGVIYPPQVALVGFGKTTQKVCVIDGGIRVVNAVQGTLAADHRASDGHRGAMFLAAINELLQQPDVLEK</sequence>
<dbReference type="Pfam" id="PF02817">
    <property type="entry name" value="E3_binding"/>
    <property type="match status" value="1"/>
</dbReference>